<comment type="caution">
    <text evidence="5">The sequence shown here is derived from an EMBL/GenBank/DDBJ whole genome shotgun (WGS) entry which is preliminary data.</text>
</comment>
<keyword evidence="2" id="KW-0809">Transit peptide</keyword>
<dbReference type="Pfam" id="PF13041">
    <property type="entry name" value="PPR_2"/>
    <property type="match status" value="1"/>
</dbReference>
<dbReference type="AlphaFoldDB" id="A0AAV8C830"/>
<dbReference type="Proteomes" id="UP001140206">
    <property type="component" value="Chromosome 5"/>
</dbReference>
<reference evidence="5" key="1">
    <citation type="submission" date="2022-08" db="EMBL/GenBank/DDBJ databases">
        <authorList>
            <person name="Marques A."/>
        </authorList>
    </citation>
    <scope>NUCLEOTIDE SEQUENCE</scope>
    <source>
        <strain evidence="5">RhyPub2mFocal</strain>
        <tissue evidence="5">Leaves</tissue>
    </source>
</reference>
<evidence type="ECO:0000256" key="1">
    <source>
        <dbReference type="ARBA" id="ARBA00022737"/>
    </source>
</evidence>
<dbReference type="Gene3D" id="1.25.40.10">
    <property type="entry name" value="Tetratricopeptide repeat domain"/>
    <property type="match status" value="2"/>
</dbReference>
<feature type="region of interest" description="Disordered" evidence="4">
    <location>
        <begin position="21"/>
        <end position="142"/>
    </location>
</feature>
<proteinExistence type="predicted"/>
<evidence type="ECO:0000313" key="6">
    <source>
        <dbReference type="Proteomes" id="UP001140206"/>
    </source>
</evidence>
<evidence type="ECO:0000313" key="5">
    <source>
        <dbReference type="EMBL" id="KAJ4751563.1"/>
    </source>
</evidence>
<feature type="compositionally biased region" description="Basic residues" evidence="4">
    <location>
        <begin position="41"/>
        <end position="63"/>
    </location>
</feature>
<dbReference type="PANTHER" id="PTHR47942">
    <property type="entry name" value="TETRATRICOPEPTIDE REPEAT (TPR)-LIKE SUPERFAMILY PROTEIN-RELATED"/>
    <property type="match status" value="1"/>
</dbReference>
<evidence type="ECO:0000256" key="3">
    <source>
        <dbReference type="PROSITE-ProRule" id="PRU00708"/>
    </source>
</evidence>
<evidence type="ECO:0000256" key="2">
    <source>
        <dbReference type="ARBA" id="ARBA00022946"/>
    </source>
</evidence>
<dbReference type="Pfam" id="PF13812">
    <property type="entry name" value="PPR_3"/>
    <property type="match status" value="1"/>
</dbReference>
<feature type="repeat" description="PPR" evidence="3">
    <location>
        <begin position="458"/>
        <end position="492"/>
    </location>
</feature>
<protein>
    <submittedName>
        <fullName evidence="5">Pentatricopeptide repeat (PPR) superfamily protein</fullName>
    </submittedName>
</protein>
<dbReference type="NCBIfam" id="TIGR00756">
    <property type="entry name" value="PPR"/>
    <property type="match status" value="2"/>
</dbReference>
<accession>A0AAV8C830</accession>
<name>A0AAV8C830_9POAL</name>
<organism evidence="5 6">
    <name type="scientific">Rhynchospora pubera</name>
    <dbReference type="NCBI Taxonomy" id="906938"/>
    <lineage>
        <taxon>Eukaryota</taxon>
        <taxon>Viridiplantae</taxon>
        <taxon>Streptophyta</taxon>
        <taxon>Embryophyta</taxon>
        <taxon>Tracheophyta</taxon>
        <taxon>Spermatophyta</taxon>
        <taxon>Magnoliopsida</taxon>
        <taxon>Liliopsida</taxon>
        <taxon>Poales</taxon>
        <taxon>Cyperaceae</taxon>
        <taxon>Cyperoideae</taxon>
        <taxon>Rhynchosporeae</taxon>
        <taxon>Rhynchospora</taxon>
    </lineage>
</organism>
<dbReference type="PANTHER" id="PTHR47942:SF7">
    <property type="entry name" value="OS02G0711100 PROTEIN"/>
    <property type="match status" value="1"/>
</dbReference>
<keyword evidence="1" id="KW-0677">Repeat</keyword>
<dbReference type="PROSITE" id="PS51375">
    <property type="entry name" value="PPR"/>
    <property type="match status" value="3"/>
</dbReference>
<sequence length="588" mass="66145">MRIQSYSTTCLVLTSDPAQLRILHSMSPPRRRRGASPDPHPKRHCSRSRSRSPPSSRHHRHPLSRSPPFSHRRRRSPSRSPPPSHRPHQSPTHSPLPSRPHNQFPTRSPLPSRPPHHSPTRSPLPSRPPRRDPVFASYQDHPDLPPNLRRLCEILSSGSLSLPSLLDNTGTVLTQSDVETVLRLSYSHPGPSLTFFRWAGERHLNHMHSCYSWNLIVDMLGKNLHFDAMWDAVRSMRDLNLLSLATFASVFGSLASDGRAGEALAAFRAMPMYGIRRDTVALNSLLAALCRVGLLVDGRTVLREAALVGVKPDADSFAILLEGCENEKDSKCARKVFDEMVTAIGWNPINRPAYDSFLVTLLSSLDDGFIEAMRCLEDLHQHGCSPGPKFFRAAFQLCLSKCDIQGATALWEDYIDRGVCPPDTAIYNCIIALSCKGRRPDVAFRYFDEMVLHGAFPDSDTYNSMFQVLVQARKAREAVAILNEMLKNECLPTHTNCLLAFNTKDPELCIKVWKCMLEHGIHPLEEAGNLLVSLLERNLLPEACKYAEDLIDNGVKLSSANLANLKRGLRKIHKDEIHDRLLLKWKQR</sequence>
<feature type="repeat" description="PPR" evidence="3">
    <location>
        <begin position="423"/>
        <end position="457"/>
    </location>
</feature>
<keyword evidence="6" id="KW-1185">Reference proteome</keyword>
<evidence type="ECO:0000256" key="4">
    <source>
        <dbReference type="SAM" id="MobiDB-lite"/>
    </source>
</evidence>
<feature type="repeat" description="PPR" evidence="3">
    <location>
        <begin position="278"/>
        <end position="312"/>
    </location>
</feature>
<dbReference type="InterPro" id="IPR002885">
    <property type="entry name" value="PPR_rpt"/>
</dbReference>
<dbReference type="InterPro" id="IPR051222">
    <property type="entry name" value="PPR/CCM1_RNA-binding"/>
</dbReference>
<dbReference type="EMBL" id="JAMFTS010000005">
    <property type="protein sequence ID" value="KAJ4751563.1"/>
    <property type="molecule type" value="Genomic_DNA"/>
</dbReference>
<gene>
    <name evidence="5" type="ORF">LUZ62_085968</name>
</gene>
<dbReference type="InterPro" id="IPR011990">
    <property type="entry name" value="TPR-like_helical_dom_sf"/>
</dbReference>